<dbReference type="InterPro" id="IPR049730">
    <property type="entry name" value="SNF2/RAD54-like_C"/>
</dbReference>
<dbReference type="Gene3D" id="1.10.510.10">
    <property type="entry name" value="Transferase(Phosphotransferase) domain 1"/>
    <property type="match status" value="1"/>
</dbReference>
<comment type="caution">
    <text evidence="7">The sequence shown here is derived from an EMBL/GenBank/DDBJ whole genome shotgun (WGS) entry which is preliminary data.</text>
</comment>
<reference evidence="7" key="1">
    <citation type="submission" date="2019-09" db="EMBL/GenBank/DDBJ databases">
        <title>Draft genome information of white flower Hibiscus syriacus.</title>
        <authorList>
            <person name="Kim Y.-M."/>
        </authorList>
    </citation>
    <scope>NUCLEOTIDE SEQUENCE [LARGE SCALE GENOMIC DNA]</scope>
    <source>
        <strain evidence="7">YM2019G1</strain>
    </source>
</reference>
<dbReference type="InterPro" id="IPR000719">
    <property type="entry name" value="Prot_kinase_dom"/>
</dbReference>
<dbReference type="InterPro" id="IPR001650">
    <property type="entry name" value="Helicase_C-like"/>
</dbReference>
<accession>A0A6A2YFW8</accession>
<dbReference type="GO" id="GO:0004672">
    <property type="term" value="F:protein kinase activity"/>
    <property type="evidence" value="ECO:0007669"/>
    <property type="project" value="InterPro"/>
</dbReference>
<feature type="transmembrane region" description="Helical" evidence="4">
    <location>
        <begin position="789"/>
        <end position="810"/>
    </location>
</feature>
<proteinExistence type="predicted"/>
<dbReference type="GO" id="GO:0006281">
    <property type="term" value="P:DNA repair"/>
    <property type="evidence" value="ECO:0007669"/>
    <property type="project" value="TreeGrafter"/>
</dbReference>
<name>A0A6A2YFW8_HIBSY</name>
<dbReference type="InterPro" id="IPR008271">
    <property type="entry name" value="Ser/Thr_kinase_AS"/>
</dbReference>
<dbReference type="CDD" id="cd18793">
    <property type="entry name" value="SF2_C_SNF"/>
    <property type="match status" value="1"/>
</dbReference>
<dbReference type="SUPFAM" id="SSF52540">
    <property type="entry name" value="P-loop containing nucleoside triphosphate hydrolases"/>
    <property type="match status" value="1"/>
</dbReference>
<evidence type="ECO:0000259" key="5">
    <source>
        <dbReference type="PROSITE" id="PS50011"/>
    </source>
</evidence>
<keyword evidence="1" id="KW-0547">Nucleotide-binding</keyword>
<keyword evidence="4" id="KW-0812">Transmembrane</keyword>
<dbReference type="Gene3D" id="3.40.50.300">
    <property type="entry name" value="P-loop containing nucleotide triphosphate hydrolases"/>
    <property type="match status" value="1"/>
</dbReference>
<keyword evidence="4" id="KW-1133">Transmembrane helix</keyword>
<protein>
    <submittedName>
        <fullName evidence="7">SNF2 domain-containing protein</fullName>
    </submittedName>
</protein>
<evidence type="ECO:0000259" key="6">
    <source>
        <dbReference type="PROSITE" id="PS51194"/>
    </source>
</evidence>
<dbReference type="PANTHER" id="PTHR45626">
    <property type="entry name" value="TRANSCRIPTION TERMINATION FACTOR 2-RELATED"/>
    <property type="match status" value="1"/>
</dbReference>
<feature type="transmembrane region" description="Helical" evidence="4">
    <location>
        <begin position="655"/>
        <end position="684"/>
    </location>
</feature>
<dbReference type="PROSITE" id="PS50011">
    <property type="entry name" value="PROTEIN_KINASE_DOM"/>
    <property type="match status" value="1"/>
</dbReference>
<dbReference type="GO" id="GO:0005634">
    <property type="term" value="C:nucleus"/>
    <property type="evidence" value="ECO:0007669"/>
    <property type="project" value="TreeGrafter"/>
</dbReference>
<dbReference type="InterPro" id="IPR011009">
    <property type="entry name" value="Kinase-like_dom_sf"/>
</dbReference>
<gene>
    <name evidence="7" type="ORF">F3Y22_tig00111835pilonHSYRG00089</name>
</gene>
<keyword evidence="4" id="KW-0472">Membrane</keyword>
<sequence length="921" mass="102072">MGEDQFWRNHLWRGLVPPRVETFMWQVIYGKLAVRAAELLRRGVQVIDAKAFIMDWGNRVPQSGIWKHRNEIVFEEVAPDPSQLFFLARYRAATWFMAKNPKIPIQLDTLIGNPLADSCTVQKSLAYSSSPWRPPPLGLFKLNVDGAVTGPGPPALSELVAVKKGLNMFEQSAWSFKGRVILESDSKICADWIKNPASCPAIYGSMEYAANGTVNQNYANILLMVLRLRQACDHPLLVKGFNLDSIQNSDSVGQVSVEMAKRLPREMLINLANCLETSAAICHVCKCVSEHLTAYDNTCPECGCKEQLDADIVFSKDTLRICLADGHNGSPVHPLFENSVMLQDEYSSSKIKAAIEILKSKCLLKSSSSESQNAMGCSEPPFSSEQTFTETGHSGVSVAKHRTVYSNLPADQPLKAIVFSQWTRMLDLVEHSLRNHSINYRRLDGTMSLAARDRNVKDFNNDPEVRVMLMALKAGNLSLNMVAACHVILLDLWWNPTTEDQAIDRAHRIGQTRPVTVTRITIKNTVEDRILSLQIQIGFRADQISSGYFQVDLTPDPDRVQVRSFSVRIVASSGQNNSGPKQLKSRLIQVRMDFRRISFRSGHIIGRQNSGLVFRKSGNERFASISSSSNQQTSSVGVNPYPTVPPPSSQIGLPLFWIGVGVGLSSLFTWRLAASLVCTMLFYILIYSSNGTERCVVHRDIKPSNILLSSKKTPKLCDFRLATWTSTPSIPFLCKTVKGAFGYLAPEYFQHGKVHDKTDVYAFGVILLELITGLKPIEARRPPGEEKLVNLGFGFISVGCSSGSGIIFSVQFGFRSFSGSGVGWVQIHNFQVQLGFRSTSVSTRVGFISSHRMSKTVLTQVGFSQFYRSGKLFTPLIMATIKLLAHSAEQHDGVQAEHMMLENVGTQIAAAAEHFAKASGY</sequence>
<evidence type="ECO:0000256" key="4">
    <source>
        <dbReference type="SAM" id="Phobius"/>
    </source>
</evidence>
<dbReference type="SMART" id="SM00490">
    <property type="entry name" value="HELICc"/>
    <property type="match status" value="1"/>
</dbReference>
<evidence type="ECO:0000313" key="7">
    <source>
        <dbReference type="EMBL" id="KAE8672664.1"/>
    </source>
</evidence>
<dbReference type="InterPro" id="IPR050628">
    <property type="entry name" value="SNF2_RAD54_helicase_TF"/>
</dbReference>
<dbReference type="AlphaFoldDB" id="A0A6A2YFW8"/>
<dbReference type="PROSITE" id="PS51194">
    <property type="entry name" value="HELICASE_CTER"/>
    <property type="match status" value="1"/>
</dbReference>
<keyword evidence="2" id="KW-0378">Hydrolase</keyword>
<dbReference type="SMART" id="SM00220">
    <property type="entry name" value="S_TKc"/>
    <property type="match status" value="1"/>
</dbReference>
<evidence type="ECO:0000256" key="1">
    <source>
        <dbReference type="ARBA" id="ARBA00022741"/>
    </source>
</evidence>
<feature type="domain" description="Protein kinase" evidence="5">
    <location>
        <begin position="503"/>
        <end position="877"/>
    </location>
</feature>
<dbReference type="GO" id="GO:0008094">
    <property type="term" value="F:ATP-dependent activity, acting on DNA"/>
    <property type="evidence" value="ECO:0007669"/>
    <property type="project" value="TreeGrafter"/>
</dbReference>
<dbReference type="SUPFAM" id="SSF56112">
    <property type="entry name" value="Protein kinase-like (PK-like)"/>
    <property type="match status" value="1"/>
</dbReference>
<dbReference type="Pfam" id="PF00271">
    <property type="entry name" value="Helicase_C"/>
    <property type="match status" value="1"/>
</dbReference>
<dbReference type="Proteomes" id="UP000436088">
    <property type="component" value="Unassembled WGS sequence"/>
</dbReference>
<dbReference type="InterPro" id="IPR027417">
    <property type="entry name" value="P-loop_NTPase"/>
</dbReference>
<evidence type="ECO:0000313" key="8">
    <source>
        <dbReference type="Proteomes" id="UP000436088"/>
    </source>
</evidence>
<dbReference type="EMBL" id="VEPZ02001442">
    <property type="protein sequence ID" value="KAE8672664.1"/>
    <property type="molecule type" value="Genomic_DNA"/>
</dbReference>
<feature type="domain" description="Helicase C-terminal" evidence="6">
    <location>
        <begin position="400"/>
        <end position="559"/>
    </location>
</feature>
<dbReference type="GO" id="GO:0005524">
    <property type="term" value="F:ATP binding"/>
    <property type="evidence" value="ECO:0007669"/>
    <property type="project" value="UniProtKB-KW"/>
</dbReference>
<organism evidence="7 8">
    <name type="scientific">Hibiscus syriacus</name>
    <name type="common">Rose of Sharon</name>
    <dbReference type="NCBI Taxonomy" id="106335"/>
    <lineage>
        <taxon>Eukaryota</taxon>
        <taxon>Viridiplantae</taxon>
        <taxon>Streptophyta</taxon>
        <taxon>Embryophyta</taxon>
        <taxon>Tracheophyta</taxon>
        <taxon>Spermatophyta</taxon>
        <taxon>Magnoliopsida</taxon>
        <taxon>eudicotyledons</taxon>
        <taxon>Gunneridae</taxon>
        <taxon>Pentapetalae</taxon>
        <taxon>rosids</taxon>
        <taxon>malvids</taxon>
        <taxon>Malvales</taxon>
        <taxon>Malvaceae</taxon>
        <taxon>Malvoideae</taxon>
        <taxon>Hibiscus</taxon>
    </lineage>
</organism>
<evidence type="ECO:0000256" key="3">
    <source>
        <dbReference type="ARBA" id="ARBA00022840"/>
    </source>
</evidence>
<dbReference type="GO" id="GO:0016787">
    <property type="term" value="F:hydrolase activity"/>
    <property type="evidence" value="ECO:0007669"/>
    <property type="project" value="UniProtKB-KW"/>
</dbReference>
<dbReference type="PANTHER" id="PTHR45626:SF24">
    <property type="entry name" value="HELICASE-LIKE TRANSCRIPTION FACTOR CHR28-RELATED"/>
    <property type="match status" value="1"/>
</dbReference>
<keyword evidence="8" id="KW-1185">Reference proteome</keyword>
<evidence type="ECO:0000256" key="2">
    <source>
        <dbReference type="ARBA" id="ARBA00022801"/>
    </source>
</evidence>
<dbReference type="Pfam" id="PF00069">
    <property type="entry name" value="Pkinase"/>
    <property type="match status" value="1"/>
</dbReference>
<keyword evidence="3" id="KW-0067">ATP-binding</keyword>
<dbReference type="PROSITE" id="PS00108">
    <property type="entry name" value="PROTEIN_KINASE_ST"/>
    <property type="match status" value="1"/>
</dbReference>